<dbReference type="InterPro" id="IPR003594">
    <property type="entry name" value="HATPase_dom"/>
</dbReference>
<dbReference type="PANTHER" id="PTHR45436:SF5">
    <property type="entry name" value="SENSOR HISTIDINE KINASE TRCS"/>
    <property type="match status" value="1"/>
</dbReference>
<keyword evidence="11" id="KW-0547">Nucleotide-binding</keyword>
<reference evidence="11 12" key="1">
    <citation type="submission" date="2020-04" db="EMBL/GenBank/DDBJ databases">
        <title>MicrobeNet Type strains.</title>
        <authorList>
            <person name="Nicholson A.C."/>
        </authorList>
    </citation>
    <scope>NUCLEOTIDE SEQUENCE [LARGE SCALE GENOMIC DNA]</scope>
    <source>
        <strain evidence="11 12">ATCC BAA-277</strain>
    </source>
</reference>
<dbReference type="EMBL" id="JAAXPI010000025">
    <property type="protein sequence ID" value="NKZ05762.1"/>
    <property type="molecule type" value="Genomic_DNA"/>
</dbReference>
<evidence type="ECO:0000256" key="9">
    <source>
        <dbReference type="SAM" id="Phobius"/>
    </source>
</evidence>
<dbReference type="PROSITE" id="PS50109">
    <property type="entry name" value="HIS_KIN"/>
    <property type="match status" value="1"/>
</dbReference>
<keyword evidence="3" id="KW-0597">Phosphoprotein</keyword>
<evidence type="ECO:0000256" key="4">
    <source>
        <dbReference type="ARBA" id="ARBA00022679"/>
    </source>
</evidence>
<dbReference type="SUPFAM" id="SSF55874">
    <property type="entry name" value="ATPase domain of HSP90 chaperone/DNA topoisomerase II/histidine kinase"/>
    <property type="match status" value="1"/>
</dbReference>
<feature type="transmembrane region" description="Helical" evidence="9">
    <location>
        <begin position="23"/>
        <end position="43"/>
    </location>
</feature>
<gene>
    <name evidence="11" type="ORF">HGB48_18715</name>
</gene>
<feature type="compositionally biased region" description="Low complexity" evidence="8">
    <location>
        <begin position="424"/>
        <end position="454"/>
    </location>
</feature>
<comment type="caution">
    <text evidence="11">The sequence shown here is derived from an EMBL/GenBank/DDBJ whole genome shotgun (WGS) entry which is preliminary data.</text>
</comment>
<dbReference type="GO" id="GO:0005524">
    <property type="term" value="F:ATP binding"/>
    <property type="evidence" value="ECO:0007669"/>
    <property type="project" value="UniProtKB-KW"/>
</dbReference>
<keyword evidence="11" id="KW-0067">ATP-binding</keyword>
<keyword evidence="4" id="KW-0808">Transferase</keyword>
<evidence type="ECO:0000256" key="6">
    <source>
        <dbReference type="ARBA" id="ARBA00022777"/>
    </source>
</evidence>
<evidence type="ECO:0000256" key="2">
    <source>
        <dbReference type="ARBA" id="ARBA00012438"/>
    </source>
</evidence>
<dbReference type="PANTHER" id="PTHR45436">
    <property type="entry name" value="SENSOR HISTIDINE KINASE YKOH"/>
    <property type="match status" value="1"/>
</dbReference>
<proteinExistence type="predicted"/>
<dbReference type="GO" id="GO:0004673">
    <property type="term" value="F:protein histidine kinase activity"/>
    <property type="evidence" value="ECO:0007669"/>
    <property type="project" value="UniProtKB-EC"/>
</dbReference>
<dbReference type="InterPro" id="IPR036890">
    <property type="entry name" value="HATPase_C_sf"/>
</dbReference>
<evidence type="ECO:0000313" key="12">
    <source>
        <dbReference type="Proteomes" id="UP000579250"/>
    </source>
</evidence>
<dbReference type="InterPro" id="IPR005467">
    <property type="entry name" value="His_kinase_dom"/>
</dbReference>
<dbReference type="Proteomes" id="UP000579250">
    <property type="component" value="Unassembled WGS sequence"/>
</dbReference>
<keyword evidence="5 9" id="KW-0812">Transmembrane</keyword>
<evidence type="ECO:0000256" key="5">
    <source>
        <dbReference type="ARBA" id="ARBA00022692"/>
    </source>
</evidence>
<accession>A0A846Z3I2</accession>
<keyword evidence="7 9" id="KW-1133">Transmembrane helix</keyword>
<evidence type="ECO:0000256" key="7">
    <source>
        <dbReference type="ARBA" id="ARBA00022989"/>
    </source>
</evidence>
<keyword evidence="12" id="KW-1185">Reference proteome</keyword>
<dbReference type="GO" id="GO:0005886">
    <property type="term" value="C:plasma membrane"/>
    <property type="evidence" value="ECO:0007669"/>
    <property type="project" value="TreeGrafter"/>
</dbReference>
<dbReference type="EC" id="2.7.13.3" evidence="2"/>
<dbReference type="RefSeq" id="WP_067629753.1">
    <property type="nucleotide sequence ID" value="NZ_JAAXPI010000025.1"/>
</dbReference>
<evidence type="ECO:0000256" key="8">
    <source>
        <dbReference type="SAM" id="MobiDB-lite"/>
    </source>
</evidence>
<feature type="region of interest" description="Disordered" evidence="8">
    <location>
        <begin position="408"/>
        <end position="546"/>
    </location>
</feature>
<protein>
    <recommendedName>
        <fullName evidence="2">histidine kinase</fullName>
        <ecNumber evidence="2">2.7.13.3</ecNumber>
    </recommendedName>
</protein>
<sequence length="546" mass="57678">MVLCGIAVAVLYSGDTATRGTHLLLAAIAVGVVLTLGAAVFAADAATRRVDRQQARQAVRAQEDVQRRLGELWFSIARGRQGLQELVERVSAGETAPRSEDVPATDSGDPFVRLAYELRQAQGEAWNAVLDAMSRESAGGGDQRVDVFVNLARRMQSLAHRAIQGLDELENQVEDPDLLKGLFRVDHLSTRMRRQAESLAVIGGAASRRQWSRPVTVYEVLRSAIAEVEHYNRVKVVPPVEGTLDGRAVADVIHLLAELVENATRFAPPHTQVLIRVDAVSAGLAIEVEDRGLGIPRESQRRLNEVLTDPDRAATGELLQEGRIGLLVVSALARRHGVRVQLQDNLYGGTQAVVIVPTAIVGAEAEEPAARPEPRPEERPAQAERVPVAAASAVAAAPAPSAALSGFGSGGDAGWGPDEREATAAHAAQQPPAAARPAAQPGAVQPAAAQPAAAGGERPVLPARSGEWEPGTGSAPPGPAESGERPSLPRRRVQANLAPELLDPPAPEQQDDDEIEHNPGLMAAFQRGVRGAEEDDDIADGTDSAG</sequence>
<dbReference type="SMART" id="SM00387">
    <property type="entry name" value="HATPase_c"/>
    <property type="match status" value="1"/>
</dbReference>
<dbReference type="GO" id="GO:0000160">
    <property type="term" value="P:phosphorelay signal transduction system"/>
    <property type="evidence" value="ECO:0007669"/>
    <property type="project" value="TreeGrafter"/>
</dbReference>
<feature type="domain" description="Histidine kinase" evidence="10">
    <location>
        <begin position="252"/>
        <end position="360"/>
    </location>
</feature>
<dbReference type="AlphaFoldDB" id="A0A846Z3I2"/>
<dbReference type="Pfam" id="PF02518">
    <property type="entry name" value="HATPase_c"/>
    <property type="match status" value="1"/>
</dbReference>
<organism evidence="11 12">
    <name type="scientific">Actinomadura latina</name>
    <dbReference type="NCBI Taxonomy" id="163603"/>
    <lineage>
        <taxon>Bacteria</taxon>
        <taxon>Bacillati</taxon>
        <taxon>Actinomycetota</taxon>
        <taxon>Actinomycetes</taxon>
        <taxon>Streptosporangiales</taxon>
        <taxon>Thermomonosporaceae</taxon>
        <taxon>Actinomadura</taxon>
    </lineage>
</organism>
<evidence type="ECO:0000256" key="1">
    <source>
        <dbReference type="ARBA" id="ARBA00000085"/>
    </source>
</evidence>
<dbReference type="Gene3D" id="3.30.565.10">
    <property type="entry name" value="Histidine kinase-like ATPase, C-terminal domain"/>
    <property type="match status" value="1"/>
</dbReference>
<comment type="catalytic activity">
    <reaction evidence="1">
        <text>ATP + protein L-histidine = ADP + protein N-phospho-L-histidine.</text>
        <dbReference type="EC" id="2.7.13.3"/>
    </reaction>
</comment>
<keyword evidence="9" id="KW-0472">Membrane</keyword>
<evidence type="ECO:0000313" key="11">
    <source>
        <dbReference type="EMBL" id="NKZ05762.1"/>
    </source>
</evidence>
<name>A0A846Z3I2_9ACTN</name>
<dbReference type="InterPro" id="IPR050428">
    <property type="entry name" value="TCS_sensor_his_kinase"/>
</dbReference>
<feature type="region of interest" description="Disordered" evidence="8">
    <location>
        <begin position="365"/>
        <end position="387"/>
    </location>
</feature>
<feature type="compositionally biased region" description="Basic and acidic residues" evidence="8">
    <location>
        <begin position="368"/>
        <end position="382"/>
    </location>
</feature>
<evidence type="ECO:0000259" key="10">
    <source>
        <dbReference type="PROSITE" id="PS50109"/>
    </source>
</evidence>
<evidence type="ECO:0000256" key="3">
    <source>
        <dbReference type="ARBA" id="ARBA00022553"/>
    </source>
</evidence>
<keyword evidence="6" id="KW-0418">Kinase</keyword>